<sequence length="94" mass="10435">MPDKTREGKTIATLDSYVFMYPSRNEPNMVTDTQDRKDSVLFRLVDSHSQRDLRLSSLSSGQGVGGGAQKGSLQISGRFAIHCTINRPADFDTR</sequence>
<dbReference type="EMBL" id="BLXT01005922">
    <property type="protein sequence ID" value="GFO27512.1"/>
    <property type="molecule type" value="Genomic_DNA"/>
</dbReference>
<proteinExistence type="predicted"/>
<accession>A0AAV4C893</accession>
<dbReference type="AlphaFoldDB" id="A0AAV4C893"/>
<reference evidence="1 2" key="1">
    <citation type="journal article" date="2021" name="Elife">
        <title>Chloroplast acquisition without the gene transfer in kleptoplastic sea slugs, Plakobranchus ocellatus.</title>
        <authorList>
            <person name="Maeda T."/>
            <person name="Takahashi S."/>
            <person name="Yoshida T."/>
            <person name="Shimamura S."/>
            <person name="Takaki Y."/>
            <person name="Nagai Y."/>
            <person name="Toyoda A."/>
            <person name="Suzuki Y."/>
            <person name="Arimoto A."/>
            <person name="Ishii H."/>
            <person name="Satoh N."/>
            <person name="Nishiyama T."/>
            <person name="Hasebe M."/>
            <person name="Maruyama T."/>
            <person name="Minagawa J."/>
            <person name="Obokata J."/>
            <person name="Shigenobu S."/>
        </authorList>
    </citation>
    <scope>NUCLEOTIDE SEQUENCE [LARGE SCALE GENOMIC DNA]</scope>
</reference>
<keyword evidence="2" id="KW-1185">Reference proteome</keyword>
<name>A0AAV4C893_9GAST</name>
<comment type="caution">
    <text evidence="1">The sequence shown here is derived from an EMBL/GenBank/DDBJ whole genome shotgun (WGS) entry which is preliminary data.</text>
</comment>
<dbReference type="Proteomes" id="UP000735302">
    <property type="component" value="Unassembled WGS sequence"/>
</dbReference>
<gene>
    <name evidence="1" type="ORF">PoB_005401700</name>
</gene>
<organism evidence="1 2">
    <name type="scientific">Plakobranchus ocellatus</name>
    <dbReference type="NCBI Taxonomy" id="259542"/>
    <lineage>
        <taxon>Eukaryota</taxon>
        <taxon>Metazoa</taxon>
        <taxon>Spiralia</taxon>
        <taxon>Lophotrochozoa</taxon>
        <taxon>Mollusca</taxon>
        <taxon>Gastropoda</taxon>
        <taxon>Heterobranchia</taxon>
        <taxon>Euthyneura</taxon>
        <taxon>Panpulmonata</taxon>
        <taxon>Sacoglossa</taxon>
        <taxon>Placobranchoidea</taxon>
        <taxon>Plakobranchidae</taxon>
        <taxon>Plakobranchus</taxon>
    </lineage>
</organism>
<evidence type="ECO:0000313" key="1">
    <source>
        <dbReference type="EMBL" id="GFO27512.1"/>
    </source>
</evidence>
<evidence type="ECO:0000313" key="2">
    <source>
        <dbReference type="Proteomes" id="UP000735302"/>
    </source>
</evidence>
<protein>
    <submittedName>
        <fullName evidence="1">Uncharacterized protein</fullName>
    </submittedName>
</protein>